<name>A0A382CJX7_9ZZZZ</name>
<dbReference type="GO" id="GO:0008270">
    <property type="term" value="F:zinc ion binding"/>
    <property type="evidence" value="ECO:0007669"/>
    <property type="project" value="UniProtKB-KW"/>
</dbReference>
<dbReference type="EMBL" id="UINC01034894">
    <property type="protein sequence ID" value="SVB26436.1"/>
    <property type="molecule type" value="Genomic_DNA"/>
</dbReference>
<keyword evidence="1" id="KW-0677">Repeat</keyword>
<dbReference type="AlphaFoldDB" id="A0A382CJX7"/>
<dbReference type="InterPro" id="IPR001258">
    <property type="entry name" value="NHL_repeat"/>
</dbReference>
<accession>A0A382CJX7</accession>
<evidence type="ECO:0000256" key="1">
    <source>
        <dbReference type="ARBA" id="ARBA00022737"/>
    </source>
</evidence>
<feature type="non-terminal residue" evidence="2">
    <location>
        <position position="1"/>
    </location>
</feature>
<dbReference type="PANTHER" id="PTHR24104:SF25">
    <property type="entry name" value="PROTEIN LIN-41"/>
    <property type="match status" value="1"/>
</dbReference>
<evidence type="ECO:0008006" key="3">
    <source>
        <dbReference type="Google" id="ProtNLM"/>
    </source>
</evidence>
<reference evidence="2" key="1">
    <citation type="submission" date="2018-05" db="EMBL/GenBank/DDBJ databases">
        <authorList>
            <person name="Lanie J.A."/>
            <person name="Ng W.-L."/>
            <person name="Kazmierczak K.M."/>
            <person name="Andrzejewski T.M."/>
            <person name="Davidsen T.M."/>
            <person name="Wayne K.J."/>
            <person name="Tettelin H."/>
            <person name="Glass J.I."/>
            <person name="Rusch D."/>
            <person name="Podicherti R."/>
            <person name="Tsui H.-C.T."/>
            <person name="Winkler M.E."/>
        </authorList>
    </citation>
    <scope>NUCLEOTIDE SEQUENCE</scope>
</reference>
<protein>
    <recommendedName>
        <fullName evidence="3">6-bladed beta-propeller</fullName>
    </recommendedName>
</protein>
<dbReference type="InterPro" id="IPR050952">
    <property type="entry name" value="TRIM-NHL_E3_ligases"/>
</dbReference>
<evidence type="ECO:0000313" key="2">
    <source>
        <dbReference type="EMBL" id="SVB26436.1"/>
    </source>
</evidence>
<proteinExistence type="predicted"/>
<dbReference type="InterPro" id="IPR011042">
    <property type="entry name" value="6-blade_b-propeller_TolB-like"/>
</dbReference>
<dbReference type="SUPFAM" id="SSF63829">
    <property type="entry name" value="Calcium-dependent phosphotriesterase"/>
    <property type="match status" value="1"/>
</dbReference>
<sequence>VDELGQVFTDEGDFLVEFGSQGSVPEKFERPTDITVDAKGNIYVVDFGNNRIQKFAPLISQTKNE</sequence>
<dbReference type="Gene3D" id="2.120.10.30">
    <property type="entry name" value="TolB, C-terminal domain"/>
    <property type="match status" value="1"/>
</dbReference>
<dbReference type="PROSITE" id="PS51125">
    <property type="entry name" value="NHL"/>
    <property type="match status" value="1"/>
</dbReference>
<dbReference type="Pfam" id="PF01436">
    <property type="entry name" value="NHL"/>
    <property type="match status" value="1"/>
</dbReference>
<dbReference type="PANTHER" id="PTHR24104">
    <property type="entry name" value="E3 UBIQUITIN-PROTEIN LIGASE NHLRC1-RELATED"/>
    <property type="match status" value="1"/>
</dbReference>
<organism evidence="2">
    <name type="scientific">marine metagenome</name>
    <dbReference type="NCBI Taxonomy" id="408172"/>
    <lineage>
        <taxon>unclassified sequences</taxon>
        <taxon>metagenomes</taxon>
        <taxon>ecological metagenomes</taxon>
    </lineage>
</organism>
<gene>
    <name evidence="2" type="ORF">METZ01_LOCUS179290</name>
</gene>